<feature type="region of interest" description="Disordered" evidence="3">
    <location>
        <begin position="631"/>
        <end position="659"/>
    </location>
</feature>
<feature type="region of interest" description="Disordered" evidence="3">
    <location>
        <begin position="239"/>
        <end position="384"/>
    </location>
</feature>
<keyword evidence="8" id="KW-1185">Reference proteome</keyword>
<protein>
    <submittedName>
        <fullName evidence="7">Polar growth protein</fullName>
    </submittedName>
</protein>
<dbReference type="InterPro" id="IPR013761">
    <property type="entry name" value="SAM/pointed_sf"/>
</dbReference>
<feature type="compositionally biased region" description="Low complexity" evidence="3">
    <location>
        <begin position="511"/>
        <end position="520"/>
    </location>
</feature>
<sequence length="733" mass="80567">MLVTDPHVQPDFYALDLPFVVYGRHRFLAEEEDEITFAAAEPVVVLERDELYSDGWWRGRNRQGHVGLFPKNFIAFDPPTLPQRLIPGPQQQQHQIPQSQSPLQQQQQSSVQDVDRLSGGSASSPTQQVGGSPPNVSKDLAKLEDRYTLTRAIANVNATPSTQGRVNTHPKTWDARAVETWLVKEGFEFALPYFKSKPVTGMRLLEFNLSSLRELGMESLSDRINILHQILGLKEEFPGEPQEEDENESAHGPSPQGTIRGSVVHVVSSKPGSPGTFSKSASSSSVDDKDDKNSQAARSQDSGFAEPADDDDVPRTLEYPTRSDSWNHAPLPAPGSPSSTPKEQRSLRKPASEFTLSDYFYDGAGGYNDKEDGDDNLLDTTTVVEEEELSLPAIEHLQLSSNAPGHGVPHNVRRDGDHRGSGEDRHAVGGMAGAPRDYQPNPSLTDLRDQDQNSSPRRQRSLNILSLTRSLTHRNFRKSAPEPAPAIPALNYDYPPVPQLPSPDHSGMFQRSPSTSRSSSGVYRTFPSPDFTGELEFRENEKGGWKKRWCVIDGGMLWVLKSREQPRETHRVPLTASTQFLPSTATQSHPYTFCVRTARVRLQFAAEAQIQMVSWLNALVRAGSHTERTRPVPLIPIRPDASANGGNSGGARVPMTGHAYVGNNAGERLSFQSVGSGRREVRPVSGKSAYAPSAPAGGHPRHEMASPAAADRGEGERDRAGDRDSWASEGPFW</sequence>
<dbReference type="InterPro" id="IPR001452">
    <property type="entry name" value="SH3_domain"/>
</dbReference>
<dbReference type="InterPro" id="IPR011993">
    <property type="entry name" value="PH-like_dom_sf"/>
</dbReference>
<feature type="compositionally biased region" description="Basic and acidic residues" evidence="3">
    <location>
        <begin position="711"/>
        <end position="726"/>
    </location>
</feature>
<dbReference type="SUPFAM" id="SSF50044">
    <property type="entry name" value="SH3-domain"/>
    <property type="match status" value="1"/>
</dbReference>
<feature type="domain" description="SH3" evidence="4">
    <location>
        <begin position="16"/>
        <end position="79"/>
    </location>
</feature>
<dbReference type="PROSITE" id="PS50002">
    <property type="entry name" value="SH3"/>
    <property type="match status" value="1"/>
</dbReference>
<keyword evidence="1 2" id="KW-0728">SH3 domain</keyword>
<dbReference type="Pfam" id="PF07647">
    <property type="entry name" value="SAM_2"/>
    <property type="match status" value="1"/>
</dbReference>
<dbReference type="InterPro" id="IPR001849">
    <property type="entry name" value="PH_domain"/>
</dbReference>
<dbReference type="InterPro" id="IPR001660">
    <property type="entry name" value="SAM"/>
</dbReference>
<evidence type="ECO:0000313" key="8">
    <source>
        <dbReference type="Proteomes" id="UP001212152"/>
    </source>
</evidence>
<comment type="caution">
    <text evidence="7">The sequence shown here is derived from an EMBL/GenBank/DDBJ whole genome shotgun (WGS) entry which is preliminary data.</text>
</comment>
<dbReference type="EMBL" id="JADGJQ010000017">
    <property type="protein sequence ID" value="KAJ3180322.1"/>
    <property type="molecule type" value="Genomic_DNA"/>
</dbReference>
<name>A0AAD5XRK2_9FUNG</name>
<dbReference type="SMART" id="SM00454">
    <property type="entry name" value="SAM"/>
    <property type="match status" value="1"/>
</dbReference>
<feature type="compositionally biased region" description="Basic and acidic residues" evidence="3">
    <location>
        <begin position="412"/>
        <end position="427"/>
    </location>
</feature>
<organism evidence="7 8">
    <name type="scientific">Geranomyces variabilis</name>
    <dbReference type="NCBI Taxonomy" id="109894"/>
    <lineage>
        <taxon>Eukaryota</taxon>
        <taxon>Fungi</taxon>
        <taxon>Fungi incertae sedis</taxon>
        <taxon>Chytridiomycota</taxon>
        <taxon>Chytridiomycota incertae sedis</taxon>
        <taxon>Chytridiomycetes</taxon>
        <taxon>Spizellomycetales</taxon>
        <taxon>Powellomycetaceae</taxon>
        <taxon>Geranomyces</taxon>
    </lineage>
</organism>
<evidence type="ECO:0000259" key="4">
    <source>
        <dbReference type="PROSITE" id="PS50002"/>
    </source>
</evidence>
<dbReference type="PROSITE" id="PS50003">
    <property type="entry name" value="PH_DOMAIN"/>
    <property type="match status" value="1"/>
</dbReference>
<feature type="compositionally biased region" description="Polar residues" evidence="3">
    <location>
        <begin position="452"/>
        <end position="470"/>
    </location>
</feature>
<dbReference type="AlphaFoldDB" id="A0AAD5XRK2"/>
<evidence type="ECO:0000259" key="5">
    <source>
        <dbReference type="PROSITE" id="PS50003"/>
    </source>
</evidence>
<feature type="region of interest" description="Disordered" evidence="3">
    <location>
        <begin position="398"/>
        <end position="525"/>
    </location>
</feature>
<dbReference type="Gene3D" id="2.30.30.40">
    <property type="entry name" value="SH3 Domains"/>
    <property type="match status" value="1"/>
</dbReference>
<feature type="compositionally biased region" description="Low complexity" evidence="3">
    <location>
        <begin position="82"/>
        <end position="112"/>
    </location>
</feature>
<dbReference type="PROSITE" id="PS50105">
    <property type="entry name" value="SAM_DOMAIN"/>
    <property type="match status" value="1"/>
</dbReference>
<dbReference type="Gene3D" id="1.10.150.50">
    <property type="entry name" value="Transcription Factor, Ets-1"/>
    <property type="match status" value="1"/>
</dbReference>
<dbReference type="Pfam" id="PF00169">
    <property type="entry name" value="PH"/>
    <property type="match status" value="1"/>
</dbReference>
<evidence type="ECO:0000256" key="1">
    <source>
        <dbReference type="ARBA" id="ARBA00022443"/>
    </source>
</evidence>
<reference evidence="7" key="1">
    <citation type="submission" date="2020-05" db="EMBL/GenBank/DDBJ databases">
        <title>Phylogenomic resolution of chytrid fungi.</title>
        <authorList>
            <person name="Stajich J.E."/>
            <person name="Amses K."/>
            <person name="Simmons R."/>
            <person name="Seto K."/>
            <person name="Myers J."/>
            <person name="Bonds A."/>
            <person name="Quandt C.A."/>
            <person name="Barry K."/>
            <person name="Liu P."/>
            <person name="Grigoriev I."/>
            <person name="Longcore J.E."/>
            <person name="James T.Y."/>
        </authorList>
    </citation>
    <scope>NUCLEOTIDE SEQUENCE</scope>
    <source>
        <strain evidence="7">JEL0379</strain>
    </source>
</reference>
<dbReference type="SUPFAM" id="SSF47769">
    <property type="entry name" value="SAM/Pointed domain"/>
    <property type="match status" value="1"/>
</dbReference>
<dbReference type="CDD" id="cd00821">
    <property type="entry name" value="PH"/>
    <property type="match status" value="1"/>
</dbReference>
<evidence type="ECO:0000256" key="2">
    <source>
        <dbReference type="PROSITE-ProRule" id="PRU00192"/>
    </source>
</evidence>
<feature type="domain" description="PH" evidence="5">
    <location>
        <begin position="528"/>
        <end position="624"/>
    </location>
</feature>
<gene>
    <name evidence="7" type="primary">BOI2_1</name>
    <name evidence="7" type="ORF">HDU87_002201</name>
</gene>
<feature type="region of interest" description="Disordered" evidence="3">
    <location>
        <begin position="80"/>
        <end position="138"/>
    </location>
</feature>
<dbReference type="Pfam" id="PF14604">
    <property type="entry name" value="SH3_9"/>
    <property type="match status" value="1"/>
</dbReference>
<feature type="region of interest" description="Disordered" evidence="3">
    <location>
        <begin position="671"/>
        <end position="733"/>
    </location>
</feature>
<feature type="compositionally biased region" description="Polar residues" evidence="3">
    <location>
        <begin position="120"/>
        <end position="130"/>
    </location>
</feature>
<dbReference type="SMART" id="SM00233">
    <property type="entry name" value="PH"/>
    <property type="match status" value="1"/>
</dbReference>
<evidence type="ECO:0000256" key="3">
    <source>
        <dbReference type="SAM" id="MobiDB-lite"/>
    </source>
</evidence>
<dbReference type="Gene3D" id="2.30.29.30">
    <property type="entry name" value="Pleckstrin-homology domain (PH domain)/Phosphotyrosine-binding domain (PTB)"/>
    <property type="match status" value="1"/>
</dbReference>
<dbReference type="SUPFAM" id="SSF50729">
    <property type="entry name" value="PH domain-like"/>
    <property type="match status" value="1"/>
</dbReference>
<accession>A0AAD5XRK2</accession>
<proteinExistence type="predicted"/>
<evidence type="ECO:0000259" key="6">
    <source>
        <dbReference type="PROSITE" id="PS50105"/>
    </source>
</evidence>
<dbReference type="SMART" id="SM00326">
    <property type="entry name" value="SH3"/>
    <property type="match status" value="1"/>
</dbReference>
<evidence type="ECO:0000313" key="7">
    <source>
        <dbReference type="EMBL" id="KAJ3180322.1"/>
    </source>
</evidence>
<feature type="domain" description="SAM" evidence="6">
    <location>
        <begin position="173"/>
        <end position="236"/>
    </location>
</feature>
<dbReference type="InterPro" id="IPR036028">
    <property type="entry name" value="SH3-like_dom_sf"/>
</dbReference>
<dbReference type="Proteomes" id="UP001212152">
    <property type="component" value="Unassembled WGS sequence"/>
</dbReference>